<evidence type="ECO:0000256" key="7">
    <source>
        <dbReference type="ARBA" id="ARBA00023014"/>
    </source>
</evidence>
<name>A0AAV9FFT3_ACOCL</name>
<keyword evidence="4" id="KW-0347">Helicase</keyword>
<evidence type="ECO:0000256" key="1">
    <source>
        <dbReference type="ARBA" id="ARBA00022723"/>
    </source>
</evidence>
<keyword evidence="12" id="KW-1185">Reference proteome</keyword>
<keyword evidence="5" id="KW-0067">ATP-binding</keyword>
<keyword evidence="3" id="KW-0378">Hydrolase</keyword>
<accession>A0AAV9FFT3</accession>
<dbReference type="InterPro" id="IPR045028">
    <property type="entry name" value="DinG/Rad3-like"/>
</dbReference>
<dbReference type="InterPro" id="IPR027417">
    <property type="entry name" value="P-loop_NTPase"/>
</dbReference>
<dbReference type="Pfam" id="PF06733">
    <property type="entry name" value="DEAD_2"/>
    <property type="match status" value="2"/>
</dbReference>
<dbReference type="GO" id="GO:0003677">
    <property type="term" value="F:DNA binding"/>
    <property type="evidence" value="ECO:0007669"/>
    <property type="project" value="InterPro"/>
</dbReference>
<dbReference type="SMART" id="SM00491">
    <property type="entry name" value="HELICc2"/>
    <property type="match status" value="1"/>
</dbReference>
<organism evidence="11 12">
    <name type="scientific">Acorus calamus</name>
    <name type="common">Sweet flag</name>
    <dbReference type="NCBI Taxonomy" id="4465"/>
    <lineage>
        <taxon>Eukaryota</taxon>
        <taxon>Viridiplantae</taxon>
        <taxon>Streptophyta</taxon>
        <taxon>Embryophyta</taxon>
        <taxon>Tracheophyta</taxon>
        <taxon>Spermatophyta</taxon>
        <taxon>Magnoliopsida</taxon>
        <taxon>Liliopsida</taxon>
        <taxon>Acoraceae</taxon>
        <taxon>Acorus</taxon>
    </lineage>
</organism>
<dbReference type="EMBL" id="JAUJYO010000001">
    <property type="protein sequence ID" value="KAK1324898.1"/>
    <property type="molecule type" value="Genomic_DNA"/>
</dbReference>
<dbReference type="GO" id="GO:0016818">
    <property type="term" value="F:hydrolase activity, acting on acid anhydrides, in phosphorus-containing anhydrides"/>
    <property type="evidence" value="ECO:0007669"/>
    <property type="project" value="InterPro"/>
</dbReference>
<dbReference type="GO" id="GO:0006289">
    <property type="term" value="P:nucleotide-excision repair"/>
    <property type="evidence" value="ECO:0007669"/>
    <property type="project" value="TreeGrafter"/>
</dbReference>
<dbReference type="InterPro" id="IPR002464">
    <property type="entry name" value="DNA/RNA_helicase_DEAH_CS"/>
</dbReference>
<keyword evidence="2" id="KW-0547">Nucleotide-binding</keyword>
<keyword evidence="1" id="KW-0479">Metal-binding</keyword>
<evidence type="ECO:0000313" key="11">
    <source>
        <dbReference type="EMBL" id="KAK1324898.1"/>
    </source>
</evidence>
<dbReference type="PANTHER" id="PTHR11472">
    <property type="entry name" value="DNA REPAIR DEAD HELICASE RAD3/XP-D SUBFAMILY MEMBER"/>
    <property type="match status" value="1"/>
</dbReference>
<reference evidence="11" key="2">
    <citation type="submission" date="2023-06" db="EMBL/GenBank/DDBJ databases">
        <authorList>
            <person name="Ma L."/>
            <person name="Liu K.-W."/>
            <person name="Li Z."/>
            <person name="Hsiao Y.-Y."/>
            <person name="Qi Y."/>
            <person name="Fu T."/>
            <person name="Tang G."/>
            <person name="Zhang D."/>
            <person name="Sun W.-H."/>
            <person name="Liu D.-K."/>
            <person name="Li Y."/>
            <person name="Chen G.-Z."/>
            <person name="Liu X.-D."/>
            <person name="Liao X.-Y."/>
            <person name="Jiang Y.-T."/>
            <person name="Yu X."/>
            <person name="Hao Y."/>
            <person name="Huang J."/>
            <person name="Zhao X.-W."/>
            <person name="Ke S."/>
            <person name="Chen Y.-Y."/>
            <person name="Wu W.-L."/>
            <person name="Hsu J.-L."/>
            <person name="Lin Y.-F."/>
            <person name="Huang M.-D."/>
            <person name="Li C.-Y."/>
            <person name="Huang L."/>
            <person name="Wang Z.-W."/>
            <person name="Zhao X."/>
            <person name="Zhong W.-Y."/>
            <person name="Peng D.-H."/>
            <person name="Ahmad S."/>
            <person name="Lan S."/>
            <person name="Zhang J.-S."/>
            <person name="Tsai W.-C."/>
            <person name="Van De Peer Y."/>
            <person name="Liu Z.-J."/>
        </authorList>
    </citation>
    <scope>NUCLEOTIDE SEQUENCE</scope>
    <source>
        <strain evidence="11">CP</strain>
        <tissue evidence="11">Leaves</tissue>
    </source>
</reference>
<evidence type="ECO:0000256" key="2">
    <source>
        <dbReference type="ARBA" id="ARBA00022741"/>
    </source>
</evidence>
<dbReference type="GO" id="GO:0046872">
    <property type="term" value="F:metal ion binding"/>
    <property type="evidence" value="ECO:0007669"/>
    <property type="project" value="UniProtKB-KW"/>
</dbReference>
<dbReference type="PANTHER" id="PTHR11472:SF47">
    <property type="entry name" value="FANCONI ANEMIA GROUP J PROTEIN"/>
    <property type="match status" value="1"/>
</dbReference>
<keyword evidence="7" id="KW-0411">Iron-sulfur</keyword>
<dbReference type="Gene3D" id="3.40.50.300">
    <property type="entry name" value="P-loop containing nucleotide triphosphate hydrolases"/>
    <property type="match status" value="4"/>
</dbReference>
<keyword evidence="6" id="KW-0408">Iron</keyword>
<dbReference type="PROSITE" id="PS51193">
    <property type="entry name" value="HELICASE_ATP_BIND_2"/>
    <property type="match status" value="1"/>
</dbReference>
<dbReference type="InterPro" id="IPR014013">
    <property type="entry name" value="Helic_SF1/SF2_ATP-bd_DinG/Rad3"/>
</dbReference>
<dbReference type="GO" id="GO:0005634">
    <property type="term" value="C:nucleus"/>
    <property type="evidence" value="ECO:0007669"/>
    <property type="project" value="TreeGrafter"/>
</dbReference>
<dbReference type="Proteomes" id="UP001180020">
    <property type="component" value="Unassembled WGS sequence"/>
</dbReference>
<dbReference type="Pfam" id="PF13307">
    <property type="entry name" value="Helicase_C_2"/>
    <property type="match status" value="1"/>
</dbReference>
<evidence type="ECO:0000256" key="5">
    <source>
        <dbReference type="ARBA" id="ARBA00022840"/>
    </source>
</evidence>
<protein>
    <recommendedName>
        <fullName evidence="10">Helicase ATP-binding domain-containing protein</fullName>
    </recommendedName>
</protein>
<evidence type="ECO:0000256" key="4">
    <source>
        <dbReference type="ARBA" id="ARBA00022806"/>
    </source>
</evidence>
<evidence type="ECO:0000256" key="6">
    <source>
        <dbReference type="ARBA" id="ARBA00023004"/>
    </source>
</evidence>
<gene>
    <name evidence="11" type="ORF">QJS10_CPA01g00247</name>
</gene>
<comment type="caution">
    <text evidence="11">The sequence shown here is derived from an EMBL/GenBank/DDBJ whole genome shotgun (WGS) entry which is preliminary data.</text>
</comment>
<dbReference type="GO" id="GO:0003678">
    <property type="term" value="F:DNA helicase activity"/>
    <property type="evidence" value="ECO:0007669"/>
    <property type="project" value="InterPro"/>
</dbReference>
<evidence type="ECO:0000256" key="8">
    <source>
        <dbReference type="ARBA" id="ARBA00023235"/>
    </source>
</evidence>
<dbReference type="InterPro" id="IPR010614">
    <property type="entry name" value="RAD3-like_helicase_DEAD"/>
</dbReference>
<dbReference type="GO" id="GO:1990918">
    <property type="term" value="P:double-strand break repair involved in meiotic recombination"/>
    <property type="evidence" value="ECO:0007669"/>
    <property type="project" value="TreeGrafter"/>
</dbReference>
<dbReference type="GO" id="GO:0051536">
    <property type="term" value="F:iron-sulfur cluster binding"/>
    <property type="evidence" value="ECO:0007669"/>
    <property type="project" value="UniProtKB-KW"/>
</dbReference>
<feature type="domain" description="Helicase ATP-binding" evidence="10">
    <location>
        <begin position="19"/>
        <end position="264"/>
    </location>
</feature>
<reference evidence="11" key="1">
    <citation type="journal article" date="2023" name="Nat. Commun.">
        <title>Diploid and tetraploid genomes of Acorus and the evolution of monocots.</title>
        <authorList>
            <person name="Ma L."/>
            <person name="Liu K.W."/>
            <person name="Li Z."/>
            <person name="Hsiao Y.Y."/>
            <person name="Qi Y."/>
            <person name="Fu T."/>
            <person name="Tang G.D."/>
            <person name="Zhang D."/>
            <person name="Sun W.H."/>
            <person name="Liu D.K."/>
            <person name="Li Y."/>
            <person name="Chen G.Z."/>
            <person name="Liu X.D."/>
            <person name="Liao X.Y."/>
            <person name="Jiang Y.T."/>
            <person name="Yu X."/>
            <person name="Hao Y."/>
            <person name="Huang J."/>
            <person name="Zhao X.W."/>
            <person name="Ke S."/>
            <person name="Chen Y.Y."/>
            <person name="Wu W.L."/>
            <person name="Hsu J.L."/>
            <person name="Lin Y.F."/>
            <person name="Huang M.D."/>
            <person name="Li C.Y."/>
            <person name="Huang L."/>
            <person name="Wang Z.W."/>
            <person name="Zhao X."/>
            <person name="Zhong W.Y."/>
            <person name="Peng D.H."/>
            <person name="Ahmad S."/>
            <person name="Lan S."/>
            <person name="Zhang J.S."/>
            <person name="Tsai W.C."/>
            <person name="Van de Peer Y."/>
            <person name="Liu Z.J."/>
        </authorList>
    </citation>
    <scope>NUCLEOTIDE SEQUENCE</scope>
    <source>
        <strain evidence="11">CP</strain>
    </source>
</reference>
<dbReference type="GO" id="GO:0005524">
    <property type="term" value="F:ATP binding"/>
    <property type="evidence" value="ECO:0007669"/>
    <property type="project" value="UniProtKB-KW"/>
</dbReference>
<evidence type="ECO:0000256" key="3">
    <source>
        <dbReference type="ARBA" id="ARBA00022801"/>
    </source>
</evidence>
<keyword evidence="8" id="KW-0413">Isomerase</keyword>
<evidence type="ECO:0000313" key="12">
    <source>
        <dbReference type="Proteomes" id="UP001180020"/>
    </source>
</evidence>
<evidence type="ECO:0000259" key="10">
    <source>
        <dbReference type="PROSITE" id="PS51193"/>
    </source>
</evidence>
<sequence length="1051" mass="116870">MAPPTQKSPNPNRNVYQIGGVPVEFPYKPYGSRLAFMGKVISTLDRTHRQGHWHALLESPTGTGKSLSLLCSTLAWQRHYLSRMPPQPDPRIDHDPLINGGGFLVEPEPPSRTVPGKVGQSQTASNETYVSRWVLNFIFDNGSRRTHSQISQVLHEYRKTSYRAPMEILASRKHYCTNKSICGKDSVDEECYIIDPIVLRAMQVNIRGAIVILDEAHNMEDMARDAGSLDVEEEALHVCPCQALQAELGQFCIAGNDALMCQPLYDMIQGIITWMGHKRDKLERREFEHYCSSWTGDKALRELQEAGISLQCFPVLQSCASKAIKAASEADPEVVHLSGMSSITLECLFSSFCYFFSENGIHAVDYNLTLRTLFPMSSFTSELGIQFDACMEAPHVIDVESQLWASVISTGPGNCQLNASYKTADGYAFQDELGASLEEICKIVPGGALVFFPSYKLLEKLRACWCKTEPRGTMEDLEPVLKGYYDSIRKKNGCVSWKYKRGQKRNFNQLDTRGTSESSPQGGAASLAVCRGKVAMKKKYNDMYRTSKNLLSGSDWYCHQAFRALNQAAGRCIRHRFDYGAIIFMDERFKEERSLRYVSKWLGKSIKQYDNFDASLEGLRTFFGGVKERIAQNKMDICLDGSPVPDIRKENFSPSEQYMLNGKSFQKTSSKVDGCSGKKSYDRNKATAKSLQSTKKVSMPKILSKVLISKQKSQANVSNGESVDVSNKVFSSYREYINLECPSQKSTCRSFIASSDNSSEQCEIANSPSKEEDVVILGVTTKNADSHSTLLQVQQQDQLSNQRSFGSASTTNSNENTLEGAYAYAVTPERKVDVGSRSLDDESLLNMSVNSHSQMKRVPVDLQLGRHNLMESLSSPKAESSCSTSLVQQGLIMDKRLYICCRACKNPLGLPENHFLVPCSLTSSSKAYLASLLKNGPGSDCSRKVEVVISDISSVDERLFGVVAHGDGSQSSFWCEEDGCVYKMVFCPFCSVSLACLGLQILATDALNINLINKVMFYADRLELEHQEASPKELRLPRRDNVPGCGDCSGS</sequence>
<proteinExistence type="predicted"/>
<feature type="compositionally biased region" description="Polar residues" evidence="9">
    <location>
        <begin position="803"/>
        <end position="814"/>
    </location>
</feature>
<dbReference type="SMART" id="SM00488">
    <property type="entry name" value="DEXDc2"/>
    <property type="match status" value="1"/>
</dbReference>
<dbReference type="InterPro" id="IPR006555">
    <property type="entry name" value="ATP-dep_Helicase_C"/>
</dbReference>
<evidence type="ECO:0000256" key="9">
    <source>
        <dbReference type="SAM" id="MobiDB-lite"/>
    </source>
</evidence>
<feature type="region of interest" description="Disordered" evidence="9">
    <location>
        <begin position="794"/>
        <end position="814"/>
    </location>
</feature>
<dbReference type="AlphaFoldDB" id="A0AAV9FFT3"/>
<dbReference type="InterPro" id="IPR006554">
    <property type="entry name" value="Helicase-like_DEXD_c2"/>
</dbReference>
<dbReference type="PROSITE" id="PS00690">
    <property type="entry name" value="DEAH_ATP_HELICASE"/>
    <property type="match status" value="1"/>
</dbReference>